<sequence>MIKQHGGDIGVNSQPGQGSTFWFTLPVHG</sequence>
<dbReference type="SUPFAM" id="SSF55874">
    <property type="entry name" value="ATPase domain of HSP90 chaperone/DNA topoisomerase II/histidine kinase"/>
    <property type="match status" value="1"/>
</dbReference>
<gene>
    <name evidence="1" type="ORF">FBD94_07905</name>
</gene>
<evidence type="ECO:0008006" key="3">
    <source>
        <dbReference type="Google" id="ProtNLM"/>
    </source>
</evidence>
<dbReference type="EMBL" id="SWDX01000003">
    <property type="protein sequence ID" value="TKC62610.1"/>
    <property type="molecule type" value="Genomic_DNA"/>
</dbReference>
<dbReference type="InterPro" id="IPR036890">
    <property type="entry name" value="HATPase_C_sf"/>
</dbReference>
<reference evidence="1 2" key="1">
    <citation type="submission" date="2019-04" db="EMBL/GenBank/DDBJ databases">
        <title>Pedobacter sp. RP-1-16 sp. nov., isolated from Arctic soil.</title>
        <authorList>
            <person name="Dahal R.H."/>
            <person name="Kim D.-U."/>
        </authorList>
    </citation>
    <scope>NUCLEOTIDE SEQUENCE [LARGE SCALE GENOMIC DNA]</scope>
    <source>
        <strain evidence="1 2">RP-1-16</strain>
    </source>
</reference>
<proteinExistence type="predicted"/>
<accession>A0A4U1GI25</accession>
<name>A0A4U1GI25_9SPHI</name>
<organism evidence="1 2">
    <name type="scientific">Pedobacter hiemivivus</name>
    <dbReference type="NCBI Taxonomy" id="2530454"/>
    <lineage>
        <taxon>Bacteria</taxon>
        <taxon>Pseudomonadati</taxon>
        <taxon>Bacteroidota</taxon>
        <taxon>Sphingobacteriia</taxon>
        <taxon>Sphingobacteriales</taxon>
        <taxon>Sphingobacteriaceae</taxon>
        <taxon>Pedobacter</taxon>
    </lineage>
</organism>
<dbReference type="Proteomes" id="UP000309594">
    <property type="component" value="Unassembled WGS sequence"/>
</dbReference>
<evidence type="ECO:0000313" key="1">
    <source>
        <dbReference type="EMBL" id="TKC62610.1"/>
    </source>
</evidence>
<dbReference type="AlphaFoldDB" id="A0A4U1GI25"/>
<evidence type="ECO:0000313" key="2">
    <source>
        <dbReference type="Proteomes" id="UP000309594"/>
    </source>
</evidence>
<dbReference type="Gene3D" id="3.30.565.10">
    <property type="entry name" value="Histidine kinase-like ATPase, C-terminal domain"/>
    <property type="match status" value="1"/>
</dbReference>
<comment type="caution">
    <text evidence="1">The sequence shown here is derived from an EMBL/GenBank/DDBJ whole genome shotgun (WGS) entry which is preliminary data.</text>
</comment>
<protein>
    <recommendedName>
        <fullName evidence="3">Histidine kinase/HSP90-like ATPase domain-containing protein</fullName>
    </recommendedName>
</protein>